<dbReference type="PANTHER" id="PTHR30042:SF2">
    <property type="entry name" value="POTASSIUM-TRANSPORTING ATPASE KDPC SUBUNIT"/>
    <property type="match status" value="1"/>
</dbReference>
<dbReference type="Pfam" id="PF02669">
    <property type="entry name" value="KdpC"/>
    <property type="match status" value="1"/>
</dbReference>
<evidence type="ECO:0000256" key="2">
    <source>
        <dbReference type="ARBA" id="ARBA00022475"/>
    </source>
</evidence>
<keyword evidence="6 11" id="KW-0067">ATP-binding</keyword>
<dbReference type="GO" id="GO:0005886">
    <property type="term" value="C:plasma membrane"/>
    <property type="evidence" value="ECO:0007669"/>
    <property type="project" value="UniProtKB-SubCell"/>
</dbReference>
<keyword evidence="1 11" id="KW-0813">Transport</keyword>
<keyword evidence="3 11" id="KW-0633">Potassium transport</keyword>
<keyword evidence="11" id="KW-0997">Cell inner membrane</keyword>
<comment type="function">
    <text evidence="11">Part of the high-affinity ATP-driven potassium transport (or Kdp) system, which catalyzes the hydrolysis of ATP coupled with the electrogenic transport of potassium into the cytoplasm. This subunit acts as a catalytic chaperone that increases the ATP-binding affinity of the ATP-hydrolyzing subunit KdpB by the formation of a transient KdpB/KdpC/ATP ternary complex.</text>
</comment>
<dbReference type="GO" id="GO:0005524">
    <property type="term" value="F:ATP binding"/>
    <property type="evidence" value="ECO:0007669"/>
    <property type="project" value="UniProtKB-UniRule"/>
</dbReference>
<comment type="similarity">
    <text evidence="11">Belongs to the KdpC family.</text>
</comment>
<evidence type="ECO:0000256" key="7">
    <source>
        <dbReference type="ARBA" id="ARBA00022958"/>
    </source>
</evidence>
<dbReference type="KEGG" id="mag:amb1911"/>
<name>Q2W610_PARM1</name>
<evidence type="ECO:0000256" key="9">
    <source>
        <dbReference type="ARBA" id="ARBA00023065"/>
    </source>
</evidence>
<sequence length="196" mass="20754">MKSMWKDLRSSLALLAVLTAITGFAYPGAVTALAHLAFPWQAQGSLIEKDGKVVGSALIGQSFTSAGYFWGRPSATPKQPYDAANSGASNLAPSAKALADSVAERKAALLDAHPGQADPVPADLLTASASGLDPHITPAAAAWQVKRVANARRAPQEEVRALVSRFTEDREAGILGEPRINVLKLNMALDERWPMK</sequence>
<dbReference type="Proteomes" id="UP000007058">
    <property type="component" value="Chromosome"/>
</dbReference>
<evidence type="ECO:0000313" key="13">
    <source>
        <dbReference type="Proteomes" id="UP000007058"/>
    </source>
</evidence>
<evidence type="ECO:0000313" key="12">
    <source>
        <dbReference type="EMBL" id="BAE50715.1"/>
    </source>
</evidence>
<keyword evidence="13" id="KW-1185">Reference proteome</keyword>
<evidence type="ECO:0000256" key="10">
    <source>
        <dbReference type="ARBA" id="ARBA00023136"/>
    </source>
</evidence>
<comment type="subcellular location">
    <subcellularLocation>
        <location evidence="11">Cell inner membrane</location>
        <topology evidence="11">Single-pass membrane protein</topology>
    </subcellularLocation>
</comment>
<keyword evidence="8 11" id="KW-1133">Transmembrane helix</keyword>
<keyword evidence="2 11" id="KW-1003">Cell membrane</keyword>
<keyword evidence="5 11" id="KW-0547">Nucleotide-binding</keyword>
<evidence type="ECO:0000256" key="5">
    <source>
        <dbReference type="ARBA" id="ARBA00022741"/>
    </source>
</evidence>
<dbReference type="EMBL" id="AP007255">
    <property type="protein sequence ID" value="BAE50715.1"/>
    <property type="molecule type" value="Genomic_DNA"/>
</dbReference>
<organism evidence="12 13">
    <name type="scientific">Paramagnetospirillum magneticum (strain ATCC 700264 / AMB-1)</name>
    <name type="common">Magnetospirillum magneticum</name>
    <dbReference type="NCBI Taxonomy" id="342108"/>
    <lineage>
        <taxon>Bacteria</taxon>
        <taxon>Pseudomonadati</taxon>
        <taxon>Pseudomonadota</taxon>
        <taxon>Alphaproteobacteria</taxon>
        <taxon>Rhodospirillales</taxon>
        <taxon>Magnetospirillaceae</taxon>
        <taxon>Paramagnetospirillum</taxon>
    </lineage>
</organism>
<reference evidence="12 13" key="1">
    <citation type="journal article" date="2005" name="DNA Res.">
        <title>Complete genome sequence of the facultative anaerobic magnetotactic bacterium Magnetospirillum sp. strain AMB-1.</title>
        <authorList>
            <person name="Matsunaga T."/>
            <person name="Okamura Y."/>
            <person name="Fukuda Y."/>
            <person name="Wahyudi A.T."/>
            <person name="Murase Y."/>
            <person name="Takeyama H."/>
        </authorList>
    </citation>
    <scope>NUCLEOTIDE SEQUENCE [LARGE SCALE GENOMIC DNA]</scope>
    <source>
        <strain evidence="13">ATCC 700264 / AMB-1</strain>
    </source>
</reference>
<dbReference type="STRING" id="342108.amb1911"/>
<dbReference type="PIRSF" id="PIRSF001296">
    <property type="entry name" value="K_ATPase_KdpC"/>
    <property type="match status" value="1"/>
</dbReference>
<gene>
    <name evidence="11" type="primary">kdpC</name>
    <name evidence="12" type="ordered locus">amb1911</name>
</gene>
<keyword evidence="7 11" id="KW-0630">Potassium</keyword>
<dbReference type="HOGENOM" id="CLU_077094_2_0_5"/>
<evidence type="ECO:0000256" key="3">
    <source>
        <dbReference type="ARBA" id="ARBA00022538"/>
    </source>
</evidence>
<protein>
    <recommendedName>
        <fullName evidence="11">Potassium-transporting ATPase KdpC subunit</fullName>
    </recommendedName>
    <alternativeName>
        <fullName evidence="11">ATP phosphohydrolase [potassium-transporting] C chain</fullName>
    </alternativeName>
    <alternativeName>
        <fullName evidence="11">Potassium-binding and translocating subunit C</fullName>
    </alternativeName>
    <alternativeName>
        <fullName evidence="11">Potassium-translocating ATPase C chain</fullName>
    </alternativeName>
</protein>
<dbReference type="NCBIfam" id="NF001454">
    <property type="entry name" value="PRK00315.1"/>
    <property type="match status" value="1"/>
</dbReference>
<dbReference type="PANTHER" id="PTHR30042">
    <property type="entry name" value="POTASSIUM-TRANSPORTING ATPASE C CHAIN"/>
    <property type="match status" value="1"/>
</dbReference>
<proteinExistence type="inferred from homology"/>
<comment type="subunit">
    <text evidence="11">The system is composed of three essential subunits: KdpA, KdpB and KdpC.</text>
</comment>
<evidence type="ECO:0000256" key="1">
    <source>
        <dbReference type="ARBA" id="ARBA00022448"/>
    </source>
</evidence>
<dbReference type="GO" id="GO:0008556">
    <property type="term" value="F:P-type potassium transmembrane transporter activity"/>
    <property type="evidence" value="ECO:0007669"/>
    <property type="project" value="InterPro"/>
</dbReference>
<evidence type="ECO:0000256" key="11">
    <source>
        <dbReference type="HAMAP-Rule" id="MF_00276"/>
    </source>
</evidence>
<keyword evidence="4 11" id="KW-0812">Transmembrane</keyword>
<dbReference type="AlphaFoldDB" id="Q2W610"/>
<keyword evidence="10 11" id="KW-0472">Membrane</keyword>
<dbReference type="HAMAP" id="MF_00276">
    <property type="entry name" value="KdpC"/>
    <property type="match status" value="1"/>
</dbReference>
<evidence type="ECO:0000256" key="8">
    <source>
        <dbReference type="ARBA" id="ARBA00022989"/>
    </source>
</evidence>
<dbReference type="NCBIfam" id="TIGR00681">
    <property type="entry name" value="kdpC"/>
    <property type="match status" value="1"/>
</dbReference>
<dbReference type="InterPro" id="IPR003820">
    <property type="entry name" value="KdpC"/>
</dbReference>
<accession>Q2W610</accession>
<evidence type="ECO:0000256" key="4">
    <source>
        <dbReference type="ARBA" id="ARBA00022692"/>
    </source>
</evidence>
<keyword evidence="9 11" id="KW-0406">Ion transport</keyword>
<evidence type="ECO:0000256" key="6">
    <source>
        <dbReference type="ARBA" id="ARBA00022840"/>
    </source>
</evidence>